<keyword evidence="1" id="KW-0812">Transmembrane</keyword>
<dbReference type="KEGG" id="aer:AERYTH_08005"/>
<name>A0A0U4C0W2_9ACTN</name>
<dbReference type="EMBL" id="CP011502">
    <property type="protein sequence ID" value="ALX04639.1"/>
    <property type="molecule type" value="Genomic_DNA"/>
</dbReference>
<evidence type="ECO:0000256" key="1">
    <source>
        <dbReference type="SAM" id="Phobius"/>
    </source>
</evidence>
<dbReference type="Proteomes" id="UP000067689">
    <property type="component" value="Chromosome"/>
</dbReference>
<sequence length="261" mass="29244">MNGRTSYPREQYRQLLREWSHTNRRVLASILTGGVVLLLAETAVLMTLVPAGPRPYLLGFVHATIACGLLWFLHVCFLAQRRDAIHQLRGAWGEDNTTDVLRSARRRRRVWAWVDGVAVDGGDIDHVVATRHGGLVVMDSKWRSEIDDPAPLVRSAQRSAQRTRGLVHSVTERGRGRRRESGSDVPLLPVVVVWGPAQHVVLGHPVVDGVLFLPGRDLGRWIAGLDGTPMERRFARELIERIQRFDEQRRAGLRAKAASSS</sequence>
<dbReference type="STRING" id="2041.AERYTH_08005"/>
<accession>A0A0U4C0W2</accession>
<evidence type="ECO:0000313" key="2">
    <source>
        <dbReference type="EMBL" id="ALX04639.1"/>
    </source>
</evidence>
<gene>
    <name evidence="2" type="ORF">AERYTH_08005</name>
</gene>
<feature type="transmembrane region" description="Helical" evidence="1">
    <location>
        <begin position="26"/>
        <end position="49"/>
    </location>
</feature>
<protein>
    <recommendedName>
        <fullName evidence="4">NERD domain-containing protein</fullName>
    </recommendedName>
</protein>
<evidence type="ECO:0000313" key="3">
    <source>
        <dbReference type="Proteomes" id="UP000067689"/>
    </source>
</evidence>
<keyword evidence="1" id="KW-0472">Membrane</keyword>
<organism evidence="2 3">
    <name type="scientific">Aeromicrobium erythreum</name>
    <dbReference type="NCBI Taxonomy" id="2041"/>
    <lineage>
        <taxon>Bacteria</taxon>
        <taxon>Bacillati</taxon>
        <taxon>Actinomycetota</taxon>
        <taxon>Actinomycetes</taxon>
        <taxon>Propionibacteriales</taxon>
        <taxon>Nocardioidaceae</taxon>
        <taxon>Aeromicrobium</taxon>
    </lineage>
</organism>
<evidence type="ECO:0008006" key="4">
    <source>
        <dbReference type="Google" id="ProtNLM"/>
    </source>
</evidence>
<proteinExistence type="predicted"/>
<dbReference type="PATRIC" id="fig|2041.4.peg.1680"/>
<dbReference type="AlphaFoldDB" id="A0A0U4C0W2"/>
<reference evidence="2 3" key="1">
    <citation type="journal article" date="1991" name="Int. J. Syst. Bacteriol.">
        <title>Description of the erythromycin-producing bacterium Arthrobacter sp. strain NRRL B-3381 as Aeromicrobium erythreum gen. nov., sp. nov.</title>
        <authorList>
            <person name="Miller E.S."/>
            <person name="Woese C.R."/>
            <person name="Brenner S."/>
        </authorList>
    </citation>
    <scope>NUCLEOTIDE SEQUENCE [LARGE SCALE GENOMIC DNA]</scope>
    <source>
        <strain evidence="2 3">AR18</strain>
    </source>
</reference>
<keyword evidence="3" id="KW-1185">Reference proteome</keyword>
<feature type="transmembrane region" description="Helical" evidence="1">
    <location>
        <begin position="55"/>
        <end position="79"/>
    </location>
</feature>
<keyword evidence="1" id="KW-1133">Transmembrane helix</keyword>